<protein>
    <submittedName>
        <fullName evidence="1">Uncharacterized protein</fullName>
    </submittedName>
</protein>
<dbReference type="EMBL" id="LAZR01000048">
    <property type="protein sequence ID" value="KKN99250.1"/>
    <property type="molecule type" value="Genomic_DNA"/>
</dbReference>
<reference evidence="1" key="1">
    <citation type="journal article" date="2015" name="Nature">
        <title>Complex archaea that bridge the gap between prokaryotes and eukaryotes.</title>
        <authorList>
            <person name="Spang A."/>
            <person name="Saw J.H."/>
            <person name="Jorgensen S.L."/>
            <person name="Zaremba-Niedzwiedzka K."/>
            <person name="Martijn J."/>
            <person name="Lind A.E."/>
            <person name="van Eijk R."/>
            <person name="Schleper C."/>
            <person name="Guy L."/>
            <person name="Ettema T.J."/>
        </authorList>
    </citation>
    <scope>NUCLEOTIDE SEQUENCE</scope>
</reference>
<dbReference type="AlphaFoldDB" id="A0A0F9V1W2"/>
<accession>A0A0F9V1W2</accession>
<sequence length="102" mass="11368">MFLKMDETKKAKEERAAALPQAIELTPGVARTLAGVIDSGGYNCPSVTVAYPDRETNRGRTIRVFCGPRGEDLMIWEYRVTRRPNGLYLVDPCGFWSCKPAS</sequence>
<comment type="caution">
    <text evidence="1">The sequence shown here is derived from an EMBL/GenBank/DDBJ whole genome shotgun (WGS) entry which is preliminary data.</text>
</comment>
<proteinExistence type="predicted"/>
<organism evidence="1">
    <name type="scientific">marine sediment metagenome</name>
    <dbReference type="NCBI Taxonomy" id="412755"/>
    <lineage>
        <taxon>unclassified sequences</taxon>
        <taxon>metagenomes</taxon>
        <taxon>ecological metagenomes</taxon>
    </lineage>
</organism>
<name>A0A0F9V1W2_9ZZZZ</name>
<gene>
    <name evidence="1" type="ORF">LCGC14_0140430</name>
</gene>
<evidence type="ECO:0000313" key="1">
    <source>
        <dbReference type="EMBL" id="KKN99250.1"/>
    </source>
</evidence>